<feature type="chain" id="PRO_5003189444" evidence="8">
    <location>
        <begin position="22"/>
        <end position="1050"/>
    </location>
</feature>
<dbReference type="InterPro" id="IPR023997">
    <property type="entry name" value="TonB-dep_OMP_SusC/RagA_CS"/>
</dbReference>
<gene>
    <name evidence="10" type="ordered locus">Palpr_1826</name>
</gene>
<keyword evidence="8" id="KW-0732">Signal</keyword>
<dbReference type="eggNOG" id="COG4771">
    <property type="taxonomic scope" value="Bacteria"/>
</dbReference>
<reference evidence="10 11" key="2">
    <citation type="journal article" date="2011" name="Stand. Genomic Sci.">
        <title>Complete genome sequence of Paludibacter propionicigenes type strain (WB4).</title>
        <authorList>
            <person name="Gronow S."/>
            <person name="Munk C."/>
            <person name="Lapidus A."/>
            <person name="Nolan M."/>
            <person name="Lucas S."/>
            <person name="Hammon N."/>
            <person name="Deshpande S."/>
            <person name="Cheng J.F."/>
            <person name="Tapia R."/>
            <person name="Han C."/>
            <person name="Goodwin L."/>
            <person name="Pitluck S."/>
            <person name="Liolios K."/>
            <person name="Ivanova N."/>
            <person name="Mavromatis K."/>
            <person name="Mikhailova N."/>
            <person name="Pati A."/>
            <person name="Chen A."/>
            <person name="Palaniappan K."/>
            <person name="Land M."/>
            <person name="Hauser L."/>
            <person name="Chang Y.J."/>
            <person name="Jeffries C.D."/>
            <person name="Brambilla E."/>
            <person name="Rohde M."/>
            <person name="Goker M."/>
            <person name="Detter J.C."/>
            <person name="Woyke T."/>
            <person name="Bristow J."/>
            <person name="Eisen J.A."/>
            <person name="Markowitz V."/>
            <person name="Hugenholtz P."/>
            <person name="Kyrpides N.C."/>
            <person name="Klenk H.P."/>
        </authorList>
    </citation>
    <scope>NUCLEOTIDE SEQUENCE [LARGE SCALE GENOMIC DNA]</scope>
    <source>
        <strain evidence="11">DSM 17365 / JCM 13257 / WB4</strain>
    </source>
</reference>
<dbReference type="InterPro" id="IPR012910">
    <property type="entry name" value="Plug_dom"/>
</dbReference>
<dbReference type="Gene3D" id="2.40.170.20">
    <property type="entry name" value="TonB-dependent receptor, beta-barrel domain"/>
    <property type="match status" value="1"/>
</dbReference>
<dbReference type="Gene3D" id="2.60.40.1120">
    <property type="entry name" value="Carboxypeptidase-like, regulatory domain"/>
    <property type="match status" value="1"/>
</dbReference>
<dbReference type="STRING" id="694427.Palpr_1826"/>
<keyword evidence="10" id="KW-0675">Receptor</keyword>
<evidence type="ECO:0000256" key="4">
    <source>
        <dbReference type="ARBA" id="ARBA00022692"/>
    </source>
</evidence>
<comment type="similarity">
    <text evidence="7">Belongs to the TonB-dependent receptor family.</text>
</comment>
<dbReference type="OrthoDB" id="1109428at2"/>
<dbReference type="PROSITE" id="PS52016">
    <property type="entry name" value="TONB_DEPENDENT_REC_3"/>
    <property type="match status" value="1"/>
</dbReference>
<keyword evidence="6 7" id="KW-0998">Cell outer membrane</keyword>
<evidence type="ECO:0000256" key="6">
    <source>
        <dbReference type="ARBA" id="ARBA00023237"/>
    </source>
</evidence>
<dbReference type="KEGG" id="ppn:Palpr_1826"/>
<evidence type="ECO:0000259" key="9">
    <source>
        <dbReference type="Pfam" id="PF07715"/>
    </source>
</evidence>
<dbReference type="InterPro" id="IPR023996">
    <property type="entry name" value="TonB-dep_OMP_SusC/RagA"/>
</dbReference>
<sequence length="1050" mass="114299">MKRKINFLMALLLFGVCFVSAQQNLSVSGVVSDASDGSPMVGVSVFVKGTTSGAITDVNGKYTLNAPQGSKLIFSYIGMKKQEVSVKSNVINVSLESDSQVLNEVVAIGYGTMRKKLVTGATVQVSGESLQKLSTTSALTALQSQSPGVSITQSSGQPGEGFKVNIRGLGTVGSSGPLYVIDGVAGGNINNLNPSDIESIDVLKDAASAAIYGARAANGVILVATKQGKSGKTSVSYDAYYGAQYAYKMPALLNAKEYMAVEDMINFNEGNPANSWSTLLPAALYKSIQDGTWNGTNWLKESYNKAAPVQNHAINLTGGTELSKFSLGFSYASQDGIFGKPVASSYDRYTARINSDHVILKVNNFDAIKIGETLNYSYNTKSGVSIGNIYWNSIHSLLTANPLLPVYNSAGGYYDYASKAADGWNFDANARNPIANTALSSQGLNLSKNHNLQATAYLQIQPIKNLIFKSQFGYKMSASSYRSYDRIRNLSSDTQVSTETVSQNESVGTSWTIDNTLSYKFKLEDNTFDVMVGQSAEKWGLGENVSSSGQNSLFLGSWKNAYVDNTKSTALSQIAAGGSPWGEGDLSSYFGRLNYDYNEKYMASFTMRADGSSNFAPGKQWGYFPSGSVGWVMTSEPWMESTKDWMDFLKLRGSWGQNGNCNISGYQYLTTFSFDVTNGYYFGGDKSTQTTGGYANILKNPDVTWETSEQTDLGFDARFFNSRLGVALDLYKKTTKNWLVQAPILSTYGLNAPYINGGDVENKGIELALNWRDKIGKDFNYGVNVNISNNKNNVTRIANAEGIIHGASDVLSQGTAEMYRAQVGYPIGYFYGYKTDGVFQNYDEIAAYKAAGKGVLAGAQPGDVIFRDVNGDGKIDDKDKTMIGDPNPDYTLGLGLNFSYKGFDFNVAGAGAFGQQIAKSYRSFADSKNQNFTTDIFGCWTGEGTSNKLPRLTSGSNTNWQNISDIYIENGDYLKIQNVTIGYDFKTLFKKLPLQQARLYFTVQNLYTFTKYSGMDPEVGYGNDQSWVKGIDLGFYPSPRTFLVGANIKF</sequence>
<dbReference type="Gene3D" id="2.170.130.10">
    <property type="entry name" value="TonB-dependent receptor, plug domain"/>
    <property type="match status" value="1"/>
</dbReference>
<evidence type="ECO:0000256" key="3">
    <source>
        <dbReference type="ARBA" id="ARBA00022452"/>
    </source>
</evidence>
<evidence type="ECO:0000256" key="2">
    <source>
        <dbReference type="ARBA" id="ARBA00022448"/>
    </source>
</evidence>
<evidence type="ECO:0000313" key="10">
    <source>
        <dbReference type="EMBL" id="ADQ79965.1"/>
    </source>
</evidence>
<dbReference type="Pfam" id="PF07715">
    <property type="entry name" value="Plug"/>
    <property type="match status" value="1"/>
</dbReference>
<keyword evidence="2 7" id="KW-0813">Transport</keyword>
<dbReference type="NCBIfam" id="TIGR04056">
    <property type="entry name" value="OMP_RagA_SusC"/>
    <property type="match status" value="1"/>
</dbReference>
<protein>
    <submittedName>
        <fullName evidence="10">TonB-dependent receptor plug</fullName>
    </submittedName>
</protein>
<proteinExistence type="inferred from homology"/>
<dbReference type="HOGENOM" id="CLU_004317_0_2_10"/>
<dbReference type="InterPro" id="IPR039426">
    <property type="entry name" value="TonB-dep_rcpt-like"/>
</dbReference>
<accession>E4T5H1</accession>
<keyword evidence="4 7" id="KW-0812">Transmembrane</keyword>
<dbReference type="InterPro" id="IPR008969">
    <property type="entry name" value="CarboxyPept-like_regulatory"/>
</dbReference>
<organism evidence="10 11">
    <name type="scientific">Paludibacter propionicigenes (strain DSM 17365 / JCM 13257 / WB4)</name>
    <dbReference type="NCBI Taxonomy" id="694427"/>
    <lineage>
        <taxon>Bacteria</taxon>
        <taxon>Pseudomonadati</taxon>
        <taxon>Bacteroidota</taxon>
        <taxon>Bacteroidia</taxon>
        <taxon>Bacteroidales</taxon>
        <taxon>Paludibacteraceae</taxon>
        <taxon>Paludibacter</taxon>
    </lineage>
</organism>
<feature type="domain" description="TonB-dependent receptor plug" evidence="9">
    <location>
        <begin position="118"/>
        <end position="220"/>
    </location>
</feature>
<dbReference type="AlphaFoldDB" id="E4T5H1"/>
<dbReference type="eggNOG" id="COG1629">
    <property type="taxonomic scope" value="Bacteria"/>
</dbReference>
<evidence type="ECO:0000256" key="7">
    <source>
        <dbReference type="PROSITE-ProRule" id="PRU01360"/>
    </source>
</evidence>
<dbReference type="GO" id="GO:0009279">
    <property type="term" value="C:cell outer membrane"/>
    <property type="evidence" value="ECO:0007669"/>
    <property type="project" value="UniProtKB-SubCell"/>
</dbReference>
<keyword evidence="3 7" id="KW-1134">Transmembrane beta strand</keyword>
<dbReference type="NCBIfam" id="TIGR04057">
    <property type="entry name" value="SusC_RagA_signa"/>
    <property type="match status" value="1"/>
</dbReference>
<keyword evidence="11" id="KW-1185">Reference proteome</keyword>
<keyword evidence="5 7" id="KW-0472">Membrane</keyword>
<reference key="1">
    <citation type="submission" date="2010-11" db="EMBL/GenBank/DDBJ databases">
        <title>The complete genome of Paludibacter propionicigenes DSM 17365.</title>
        <authorList>
            <consortium name="US DOE Joint Genome Institute (JGI-PGF)"/>
            <person name="Lucas S."/>
            <person name="Copeland A."/>
            <person name="Lapidus A."/>
            <person name="Bruce D."/>
            <person name="Goodwin L."/>
            <person name="Pitluck S."/>
            <person name="Kyrpides N."/>
            <person name="Mavromatis K."/>
            <person name="Ivanova N."/>
            <person name="Munk A.C."/>
            <person name="Brettin T."/>
            <person name="Detter J.C."/>
            <person name="Han C."/>
            <person name="Tapia R."/>
            <person name="Land M."/>
            <person name="Hauser L."/>
            <person name="Markowitz V."/>
            <person name="Cheng J.-F."/>
            <person name="Hugenholtz P."/>
            <person name="Woyke T."/>
            <person name="Wu D."/>
            <person name="Gronow S."/>
            <person name="Wellnitz S."/>
            <person name="Brambilla E."/>
            <person name="Klenk H.-P."/>
            <person name="Eisen J.A."/>
        </authorList>
    </citation>
    <scope>NUCLEOTIDE SEQUENCE</scope>
    <source>
        <strain>WB4</strain>
    </source>
</reference>
<dbReference type="RefSeq" id="WP_013445334.1">
    <property type="nucleotide sequence ID" value="NC_014734.1"/>
</dbReference>
<feature type="signal peptide" evidence="8">
    <location>
        <begin position="1"/>
        <end position="21"/>
    </location>
</feature>
<dbReference type="InterPro" id="IPR036942">
    <property type="entry name" value="Beta-barrel_TonB_sf"/>
</dbReference>
<evidence type="ECO:0000256" key="1">
    <source>
        <dbReference type="ARBA" id="ARBA00004571"/>
    </source>
</evidence>
<dbReference type="EMBL" id="CP002345">
    <property type="protein sequence ID" value="ADQ79965.1"/>
    <property type="molecule type" value="Genomic_DNA"/>
</dbReference>
<dbReference type="InterPro" id="IPR037066">
    <property type="entry name" value="Plug_dom_sf"/>
</dbReference>
<dbReference type="SUPFAM" id="SSF56935">
    <property type="entry name" value="Porins"/>
    <property type="match status" value="1"/>
</dbReference>
<name>E4T5H1_PALPW</name>
<dbReference type="Pfam" id="PF13715">
    <property type="entry name" value="CarbopepD_reg_2"/>
    <property type="match status" value="1"/>
</dbReference>
<evidence type="ECO:0000256" key="5">
    <source>
        <dbReference type="ARBA" id="ARBA00023136"/>
    </source>
</evidence>
<dbReference type="SUPFAM" id="SSF49464">
    <property type="entry name" value="Carboxypeptidase regulatory domain-like"/>
    <property type="match status" value="1"/>
</dbReference>
<evidence type="ECO:0000313" key="11">
    <source>
        <dbReference type="Proteomes" id="UP000008718"/>
    </source>
</evidence>
<dbReference type="FunFam" id="2.60.40.1120:FF:000003">
    <property type="entry name" value="Outer membrane protein Omp121"/>
    <property type="match status" value="1"/>
</dbReference>
<dbReference type="Proteomes" id="UP000008718">
    <property type="component" value="Chromosome"/>
</dbReference>
<evidence type="ECO:0000256" key="8">
    <source>
        <dbReference type="SAM" id="SignalP"/>
    </source>
</evidence>
<comment type="subcellular location">
    <subcellularLocation>
        <location evidence="1 7">Cell outer membrane</location>
        <topology evidence="1 7">Multi-pass membrane protein</topology>
    </subcellularLocation>
</comment>